<evidence type="ECO:0000259" key="1">
    <source>
        <dbReference type="PROSITE" id="PS51742"/>
    </source>
</evidence>
<name>A0A640WGP6_9GAMM</name>
<feature type="domain" description="PPC" evidence="1">
    <location>
        <begin position="31"/>
        <end position="178"/>
    </location>
</feature>
<dbReference type="SUPFAM" id="SSF117856">
    <property type="entry name" value="AF0104/ALDC/Ptd012-like"/>
    <property type="match status" value="1"/>
</dbReference>
<protein>
    <submittedName>
        <fullName evidence="2">DUF296 domain-containing protein</fullName>
    </submittedName>
</protein>
<dbReference type="Proteomes" id="UP000466024">
    <property type="component" value="Unassembled WGS sequence"/>
</dbReference>
<gene>
    <name evidence="2" type="ORF">F0A16_04360</name>
</gene>
<dbReference type="EMBL" id="VTPX01000002">
    <property type="protein sequence ID" value="KAA0019583.1"/>
    <property type="molecule type" value="Genomic_DNA"/>
</dbReference>
<reference evidence="2 3" key="1">
    <citation type="submission" date="2019-08" db="EMBL/GenBank/DDBJ databases">
        <title>Bioinformatics analysis of the strain L3 and L5.</title>
        <authorList>
            <person name="Li X."/>
        </authorList>
    </citation>
    <scope>NUCLEOTIDE SEQUENCE [LARGE SCALE GENOMIC DNA]</scope>
    <source>
        <strain evidence="2 3">L3</strain>
    </source>
</reference>
<keyword evidence="3" id="KW-1185">Reference proteome</keyword>
<dbReference type="RefSeq" id="WP_149434187.1">
    <property type="nucleotide sequence ID" value="NZ_VTPX01000002.1"/>
</dbReference>
<dbReference type="AlphaFoldDB" id="A0A640WGP6"/>
<evidence type="ECO:0000313" key="3">
    <source>
        <dbReference type="Proteomes" id="UP000466024"/>
    </source>
</evidence>
<dbReference type="PROSITE" id="PS51742">
    <property type="entry name" value="PPC"/>
    <property type="match status" value="1"/>
</dbReference>
<sequence>MSRTLQSGYHRPRMLRHVGRFSPVRIQSMHYQSGRHIRLLLQPGRSLYDALVRPLQAIGVTSASTTILGGHFDHLEYCVAPPDPSGKAVIAYSSPIDAGASFMVFGNATLGKDMEGRPLVHCHASVRVEDGSVKGGHIVPQASIIGATPISVLVTALEGFELRQAFDDETNIPLLKPFKES</sequence>
<accession>A0A640WGP6</accession>
<evidence type="ECO:0000313" key="2">
    <source>
        <dbReference type="EMBL" id="KAA0019583.1"/>
    </source>
</evidence>
<organism evidence="2 3">
    <name type="scientific">Salinicola corii</name>
    <dbReference type="NCBI Taxonomy" id="2606937"/>
    <lineage>
        <taxon>Bacteria</taxon>
        <taxon>Pseudomonadati</taxon>
        <taxon>Pseudomonadota</taxon>
        <taxon>Gammaproteobacteria</taxon>
        <taxon>Oceanospirillales</taxon>
        <taxon>Halomonadaceae</taxon>
        <taxon>Salinicola</taxon>
    </lineage>
</organism>
<dbReference type="Gene3D" id="3.30.1330.80">
    <property type="entry name" value="Hypothetical protein, similar to alpha- acetolactate decarboxylase, domain 2"/>
    <property type="match status" value="1"/>
</dbReference>
<proteinExistence type="predicted"/>
<comment type="caution">
    <text evidence="2">The sequence shown here is derived from an EMBL/GenBank/DDBJ whole genome shotgun (WGS) entry which is preliminary data.</text>
</comment>
<dbReference type="InterPro" id="IPR005175">
    <property type="entry name" value="PPC_dom"/>
</dbReference>